<keyword evidence="2" id="KW-1185">Reference proteome</keyword>
<proteinExistence type="predicted"/>
<dbReference type="AlphaFoldDB" id="A0A846QRG0"/>
<accession>A0A846QRG0</accession>
<evidence type="ECO:0000313" key="2">
    <source>
        <dbReference type="Proteomes" id="UP000580856"/>
    </source>
</evidence>
<protein>
    <submittedName>
        <fullName evidence="1">Uncharacterized protein</fullName>
    </submittedName>
</protein>
<reference evidence="1 2" key="1">
    <citation type="submission" date="2020-03" db="EMBL/GenBank/DDBJ databases">
        <title>Genomic Encyclopedia of Type Strains, Phase IV (KMG-IV): sequencing the most valuable type-strain genomes for metagenomic binning, comparative biology and taxonomic classification.</title>
        <authorList>
            <person name="Goeker M."/>
        </authorList>
    </citation>
    <scope>NUCLEOTIDE SEQUENCE [LARGE SCALE GENOMIC DNA]</scope>
    <source>
        <strain evidence="1 2">DSM 24233</strain>
    </source>
</reference>
<name>A0A846QRG0_9BACT</name>
<dbReference type="EMBL" id="JAATJA010000001">
    <property type="protein sequence ID" value="NJB67784.1"/>
    <property type="molecule type" value="Genomic_DNA"/>
</dbReference>
<gene>
    <name evidence="1" type="ORF">GGQ74_001424</name>
</gene>
<comment type="caution">
    <text evidence="1">The sequence shown here is derived from an EMBL/GenBank/DDBJ whole genome shotgun (WGS) entry which is preliminary data.</text>
</comment>
<sequence>MKRRCEDLLPSVGAASNGTLRRPQDVVAHGTDDAALRVSAADTVEADEPDLVASIAENLIARNRRQYSKVDDMQERNRKSVSAVVDRLLGADDE</sequence>
<dbReference type="Proteomes" id="UP000580856">
    <property type="component" value="Unassembled WGS sequence"/>
</dbReference>
<evidence type="ECO:0000313" key="1">
    <source>
        <dbReference type="EMBL" id="NJB67784.1"/>
    </source>
</evidence>
<dbReference type="RefSeq" id="WP_167940807.1">
    <property type="nucleotide sequence ID" value="NZ_JAATJA010000001.1"/>
</dbReference>
<organism evidence="1 2">
    <name type="scientific">Desulfobaculum xiamenense</name>
    <dbReference type="NCBI Taxonomy" id="995050"/>
    <lineage>
        <taxon>Bacteria</taxon>
        <taxon>Pseudomonadati</taxon>
        <taxon>Thermodesulfobacteriota</taxon>
        <taxon>Desulfovibrionia</taxon>
        <taxon>Desulfovibrionales</taxon>
        <taxon>Desulfovibrionaceae</taxon>
        <taxon>Desulfobaculum</taxon>
    </lineage>
</organism>